<gene>
    <name evidence="5" type="ORF">RNA01_19250</name>
</gene>
<organism evidence="5 6">
    <name type="scientific">Ciceribacter naphthalenivorans</name>
    <dbReference type="NCBI Taxonomy" id="1118451"/>
    <lineage>
        <taxon>Bacteria</taxon>
        <taxon>Pseudomonadati</taxon>
        <taxon>Pseudomonadota</taxon>
        <taxon>Alphaproteobacteria</taxon>
        <taxon>Hyphomicrobiales</taxon>
        <taxon>Rhizobiaceae</taxon>
        <taxon>Ciceribacter</taxon>
    </lineage>
</organism>
<dbReference type="EMBL" id="BJZP01000007">
    <property type="protein sequence ID" value="GEO84993.1"/>
    <property type="molecule type" value="Genomic_DNA"/>
</dbReference>
<accession>A0A512HHS8</accession>
<evidence type="ECO:0000313" key="6">
    <source>
        <dbReference type="Proteomes" id="UP000321717"/>
    </source>
</evidence>
<comment type="caution">
    <text evidence="5">The sequence shown here is derived from an EMBL/GenBank/DDBJ whole genome shotgun (WGS) entry which is preliminary data.</text>
</comment>
<dbReference type="Pfam" id="PF07542">
    <property type="entry name" value="ATP12"/>
    <property type="match status" value="1"/>
</dbReference>
<dbReference type="Proteomes" id="UP000321717">
    <property type="component" value="Unassembled WGS sequence"/>
</dbReference>
<dbReference type="OrthoDB" id="9797825at2"/>
<evidence type="ECO:0000256" key="1">
    <source>
        <dbReference type="ARBA" id="ARBA00008231"/>
    </source>
</evidence>
<comment type="similarity">
    <text evidence="1">Belongs to the ATP12 family.</text>
</comment>
<sequence>MRDELSDIFGSFTPEHSHEDPVRRAQIQMKRPLPKRFYTAVTVEADDNGYAVKLDGRGVKTPGKNPLVLPTRPAAELVAAEWRAQVEVIDPERMPATRLANTAIDAVADQAEAVFEDIVRYSGSDMLCYRADGPERLVERQRERWDPVLGWMAETHGARFILVEGVIHQEQPSEATAAFARALEPNLSPLSLACLHVVTTLTGSATLTLALKDRYLSVDEVWALAHLDEDWTDEHWGVDPEAEARRAKRFVEISAAAAMLEALRAAS</sequence>
<dbReference type="Gene3D" id="1.10.3580.10">
    <property type="entry name" value="ATP12 ATPase"/>
    <property type="match status" value="1"/>
</dbReference>
<evidence type="ECO:0000256" key="3">
    <source>
        <dbReference type="ARBA" id="ARBA00023186"/>
    </source>
</evidence>
<dbReference type="InterPro" id="IPR023335">
    <property type="entry name" value="ATP12_ortho_dom_sf"/>
</dbReference>
<dbReference type="PANTHER" id="PTHR21013:SF10">
    <property type="entry name" value="ATP SYNTHASE MITOCHONDRIAL F1 COMPLEX ASSEMBLY FACTOR 2"/>
    <property type="match status" value="1"/>
</dbReference>
<protein>
    <submittedName>
        <fullName evidence="5">ATPase</fullName>
    </submittedName>
</protein>
<evidence type="ECO:0000313" key="5">
    <source>
        <dbReference type="EMBL" id="GEO84993.1"/>
    </source>
</evidence>
<dbReference type="RefSeq" id="WP_147179814.1">
    <property type="nucleotide sequence ID" value="NZ_BJZP01000007.1"/>
</dbReference>
<evidence type="ECO:0000256" key="2">
    <source>
        <dbReference type="ARBA" id="ARBA00022946"/>
    </source>
</evidence>
<proteinExistence type="inferred from homology"/>
<dbReference type="InterPro" id="IPR011419">
    <property type="entry name" value="ATP12_ATP_synth-F1-assembly"/>
</dbReference>
<reference evidence="5 6" key="1">
    <citation type="submission" date="2019-07" db="EMBL/GenBank/DDBJ databases">
        <title>Whole genome shotgun sequence of Rhizobium naphthalenivorans NBRC 107585.</title>
        <authorList>
            <person name="Hosoyama A."/>
            <person name="Uohara A."/>
            <person name="Ohji S."/>
            <person name="Ichikawa N."/>
        </authorList>
    </citation>
    <scope>NUCLEOTIDE SEQUENCE [LARGE SCALE GENOMIC DNA]</scope>
    <source>
        <strain evidence="5 6">NBRC 107585</strain>
    </source>
</reference>
<keyword evidence="3" id="KW-0143">Chaperone</keyword>
<dbReference type="InterPro" id="IPR042272">
    <property type="entry name" value="ATP12_ATP_synth-F1-assembly_N"/>
</dbReference>
<evidence type="ECO:0000256" key="4">
    <source>
        <dbReference type="SAM" id="MobiDB-lite"/>
    </source>
</evidence>
<dbReference type="SUPFAM" id="SSF160909">
    <property type="entry name" value="ATP12-like"/>
    <property type="match status" value="1"/>
</dbReference>
<dbReference type="Gene3D" id="3.30.2180.10">
    <property type="entry name" value="ATP12-like"/>
    <property type="match status" value="1"/>
</dbReference>
<dbReference type="GO" id="GO:0043461">
    <property type="term" value="P:proton-transporting ATP synthase complex assembly"/>
    <property type="evidence" value="ECO:0007669"/>
    <property type="project" value="InterPro"/>
</dbReference>
<name>A0A512HHS8_9HYPH</name>
<dbReference type="AlphaFoldDB" id="A0A512HHS8"/>
<dbReference type="PANTHER" id="PTHR21013">
    <property type="entry name" value="ATP SYNTHASE MITOCHONDRIAL F1 COMPLEX ASSEMBLY FACTOR 2/ATP12 PROTEIN, MITOCHONDRIAL PRECURSOR"/>
    <property type="match status" value="1"/>
</dbReference>
<feature type="region of interest" description="Disordered" evidence="4">
    <location>
        <begin position="1"/>
        <end position="23"/>
    </location>
</feature>
<keyword evidence="6" id="KW-1185">Reference proteome</keyword>
<keyword evidence="2" id="KW-0809">Transit peptide</keyword>